<dbReference type="InterPro" id="IPR036291">
    <property type="entry name" value="NAD(P)-bd_dom_sf"/>
</dbReference>
<dbReference type="GO" id="GO:0004029">
    <property type="term" value="F:aldehyde dehydrogenase (NAD+) activity"/>
    <property type="evidence" value="ECO:0007669"/>
    <property type="project" value="TreeGrafter"/>
</dbReference>
<dbReference type="GO" id="GO:0005737">
    <property type="term" value="C:cytoplasm"/>
    <property type="evidence" value="ECO:0007669"/>
    <property type="project" value="TreeGrafter"/>
</dbReference>
<sequence>MLGAVGVTLVTGGTGMVGSHVIRALLERGDTVRTTGRPRSLPDNLIGLEVEQVECDILDRRQVRRAMRGVERVFHVAGLTSLRASPQLVYAVNVEGTRIVMEEALRAGVQRVVHTSSVQAVGPAARGSTADESQMFRAGRFGLPYVSAKYEAEMVVLRVAAAGLPVVIVNPAHVMGRGDLYRSSTEIVRRFLRREIPAYVDGAVCVVDVEDVASGHLLAEEHGAVGERYILGNRNYTLDRLFAELGRISGIEPPAVKLPLPAALAVVRALSAVPGRPAITETELRASSFWWTYRSAKAKRELGYRPGHHEESLERTVEWYREREPLRLRERGTRQPILLRTAGLTVRQASRAVGLFAP</sequence>
<dbReference type="EMBL" id="CP114014">
    <property type="protein sequence ID" value="XAY04615.1"/>
    <property type="molecule type" value="Genomic_DNA"/>
</dbReference>
<name>A0AAU7ASJ4_9ACTN</name>
<dbReference type="SUPFAM" id="SSF51735">
    <property type="entry name" value="NAD(P)-binding Rossmann-fold domains"/>
    <property type="match status" value="1"/>
</dbReference>
<dbReference type="InterPro" id="IPR051783">
    <property type="entry name" value="NAD(P)-dependent_oxidoreduct"/>
</dbReference>
<dbReference type="PANTHER" id="PTHR48079:SF6">
    <property type="entry name" value="NAD(P)-BINDING DOMAIN-CONTAINING PROTEIN-RELATED"/>
    <property type="match status" value="1"/>
</dbReference>
<proteinExistence type="predicted"/>
<organism evidence="2">
    <name type="scientific">Paraconexibacter sp. AEG42_29</name>
    <dbReference type="NCBI Taxonomy" id="2997339"/>
    <lineage>
        <taxon>Bacteria</taxon>
        <taxon>Bacillati</taxon>
        <taxon>Actinomycetota</taxon>
        <taxon>Thermoleophilia</taxon>
        <taxon>Solirubrobacterales</taxon>
        <taxon>Paraconexibacteraceae</taxon>
        <taxon>Paraconexibacter</taxon>
    </lineage>
</organism>
<dbReference type="InterPro" id="IPR001509">
    <property type="entry name" value="Epimerase_deHydtase"/>
</dbReference>
<dbReference type="AlphaFoldDB" id="A0AAU7ASJ4"/>
<dbReference type="EC" id="1.1.1.394" evidence="2"/>
<evidence type="ECO:0000259" key="1">
    <source>
        <dbReference type="Pfam" id="PF01370"/>
    </source>
</evidence>
<feature type="domain" description="NAD-dependent epimerase/dehydratase" evidence="1">
    <location>
        <begin position="9"/>
        <end position="232"/>
    </location>
</feature>
<protein>
    <submittedName>
        <fullName evidence="2">Aurachin B dehydrogenase</fullName>
        <ecNumber evidence="2">1.1.1.394</ecNumber>
    </submittedName>
</protein>
<dbReference type="Gene3D" id="3.40.50.720">
    <property type="entry name" value="NAD(P)-binding Rossmann-like Domain"/>
    <property type="match status" value="1"/>
</dbReference>
<gene>
    <name evidence="2" type="primary">auaH_1</name>
    <name evidence="2" type="ORF">DSM112329_01450</name>
</gene>
<dbReference type="KEGG" id="parq:DSM112329_01450"/>
<dbReference type="PANTHER" id="PTHR48079">
    <property type="entry name" value="PROTEIN YEEZ"/>
    <property type="match status" value="1"/>
</dbReference>
<keyword evidence="2" id="KW-0560">Oxidoreductase</keyword>
<accession>A0AAU7ASJ4</accession>
<evidence type="ECO:0000313" key="2">
    <source>
        <dbReference type="EMBL" id="XAY04615.1"/>
    </source>
</evidence>
<reference evidence="2" key="1">
    <citation type="submission" date="2022-12" db="EMBL/GenBank/DDBJ databases">
        <title>Paraconexibacter alkalitolerans sp. nov. and Baekduia alba sp. nov., isolated from soil and emended description of the genera Paraconexibacter (Chun et al., 2020) and Baekduia (An et al., 2020).</title>
        <authorList>
            <person name="Vieira S."/>
            <person name="Huber K.J."/>
            <person name="Geppert A."/>
            <person name="Wolf J."/>
            <person name="Neumann-Schaal M."/>
            <person name="Muesken M."/>
            <person name="Overmann J."/>
        </authorList>
    </citation>
    <scope>NUCLEOTIDE SEQUENCE</scope>
    <source>
        <strain evidence="2">AEG42_29</strain>
    </source>
</reference>
<dbReference type="Pfam" id="PF01370">
    <property type="entry name" value="Epimerase"/>
    <property type="match status" value="1"/>
</dbReference>